<evidence type="ECO:0000313" key="5">
    <source>
        <dbReference type="Proteomes" id="UP001321760"/>
    </source>
</evidence>
<evidence type="ECO:0000259" key="3">
    <source>
        <dbReference type="Pfam" id="PF24883"/>
    </source>
</evidence>
<feature type="domain" description="Nephrocystin 3-like N-terminal" evidence="3">
    <location>
        <begin position="442"/>
        <end position="552"/>
    </location>
</feature>
<dbReference type="InterPro" id="IPR027417">
    <property type="entry name" value="P-loop_NTPase"/>
</dbReference>
<dbReference type="Pfam" id="PF24883">
    <property type="entry name" value="NPHP3_N"/>
    <property type="match status" value="1"/>
</dbReference>
<evidence type="ECO:0000256" key="2">
    <source>
        <dbReference type="SAM" id="MobiDB-lite"/>
    </source>
</evidence>
<protein>
    <recommendedName>
        <fullName evidence="3">Nephrocystin 3-like N-terminal domain-containing protein</fullName>
    </recommendedName>
</protein>
<dbReference type="AlphaFoldDB" id="A0AAV9G5D5"/>
<gene>
    <name evidence="4" type="ORF">QBC34DRAFT_488405</name>
</gene>
<evidence type="ECO:0000313" key="4">
    <source>
        <dbReference type="EMBL" id="KAK4443325.1"/>
    </source>
</evidence>
<comment type="caution">
    <text evidence="4">The sequence shown here is derived from an EMBL/GenBank/DDBJ whole genome shotgun (WGS) entry which is preliminary data.</text>
</comment>
<dbReference type="PANTHER" id="PTHR10039:SF5">
    <property type="entry name" value="NACHT DOMAIN-CONTAINING PROTEIN"/>
    <property type="match status" value="1"/>
</dbReference>
<dbReference type="Proteomes" id="UP001321760">
    <property type="component" value="Unassembled WGS sequence"/>
</dbReference>
<keyword evidence="5" id="KW-1185">Reference proteome</keyword>
<organism evidence="4 5">
    <name type="scientific">Podospora aff. communis PSN243</name>
    <dbReference type="NCBI Taxonomy" id="3040156"/>
    <lineage>
        <taxon>Eukaryota</taxon>
        <taxon>Fungi</taxon>
        <taxon>Dikarya</taxon>
        <taxon>Ascomycota</taxon>
        <taxon>Pezizomycotina</taxon>
        <taxon>Sordariomycetes</taxon>
        <taxon>Sordariomycetidae</taxon>
        <taxon>Sordariales</taxon>
        <taxon>Podosporaceae</taxon>
        <taxon>Podospora</taxon>
    </lineage>
</organism>
<dbReference type="InterPro" id="IPR029058">
    <property type="entry name" value="AB_hydrolase_fold"/>
</dbReference>
<accession>A0AAV9G5D5</accession>
<reference evidence="4" key="2">
    <citation type="submission" date="2023-05" db="EMBL/GenBank/DDBJ databases">
        <authorList>
            <consortium name="Lawrence Berkeley National Laboratory"/>
            <person name="Steindorff A."/>
            <person name="Hensen N."/>
            <person name="Bonometti L."/>
            <person name="Westerberg I."/>
            <person name="Brannstrom I.O."/>
            <person name="Guillou S."/>
            <person name="Cros-Aarteil S."/>
            <person name="Calhoun S."/>
            <person name="Haridas S."/>
            <person name="Kuo A."/>
            <person name="Mondo S."/>
            <person name="Pangilinan J."/>
            <person name="Riley R."/>
            <person name="Labutti K."/>
            <person name="Andreopoulos B."/>
            <person name="Lipzen A."/>
            <person name="Chen C."/>
            <person name="Yanf M."/>
            <person name="Daum C."/>
            <person name="Ng V."/>
            <person name="Clum A."/>
            <person name="Ohm R."/>
            <person name="Martin F."/>
            <person name="Silar P."/>
            <person name="Natvig D."/>
            <person name="Lalanne C."/>
            <person name="Gautier V."/>
            <person name="Ament-Velasquez S.L."/>
            <person name="Kruys A."/>
            <person name="Hutchinson M.I."/>
            <person name="Powell A.J."/>
            <person name="Barry K."/>
            <person name="Miller A.N."/>
            <person name="Grigoriev I.V."/>
            <person name="Debuchy R."/>
            <person name="Gladieux P."/>
            <person name="Thoren M.H."/>
            <person name="Johannesson H."/>
        </authorList>
    </citation>
    <scope>NUCLEOTIDE SEQUENCE</scope>
    <source>
        <strain evidence="4">PSN243</strain>
    </source>
</reference>
<evidence type="ECO:0000256" key="1">
    <source>
        <dbReference type="ARBA" id="ARBA00022737"/>
    </source>
</evidence>
<dbReference type="SUPFAM" id="SSF52540">
    <property type="entry name" value="P-loop containing nucleoside triphosphate hydrolases"/>
    <property type="match status" value="1"/>
</dbReference>
<sequence>MANSDWTSKVFRLRNLPDGLAKPAAVGSLLSHLLALPPDHIVVYSVTRAPSVYENPSTRVATLQMKSMPERLKPIADRREWELPITEPGEQIGTVLILDTHFRVLTAMHEPISSQHVVDCIAIPGLASHPFGSWQPHGPDKSFMWILDAAPKGFRTLIYGYDSELPGSESFQSIHDIASKPAVFLAHSLGGLVLMEAMVQIANSLDKGISGILNNIRGAVMCGVPTLGMDQAHLMSMVEGQPNERFILSLSQDGGNDYVQDLNERFEGLAFLKKARLVWTYETKKTPIAALQEDGKWRRERDGPKKVLVGRHSATSRRYSKPGLESRSSLMIPINEDHSNMVKFGKGHSDLALVVDAISEVYKFIPDQPQPAMDSGVARGPDANRESWSPPDLQVSDPGFSDDPLLLELGRTLSALDELHGEIYSSELDFRVKSIDDPFEDTFNWIFELETFSTWLQEGAGLFWIHGKPGSGKSTLMKLIFQSDETRNLLHRWLRNSHEIVAGFFFHHRGSAIQKSLEACSAGLKEQLSCHHAESARIQKDLATTVQTVSKIESELSQLSLSEEKEPLAPPSRERANVLQRQLRAITSNNKAKYQEEMAAVGARIESISARLKNLTTTFQPFGTGPEFSFLSEVGKAFRDCNDLALIPRLERLLRLLLGQNLVHIDLILFFDALDEFDGKDDTISRFMKSLLDVSAASKTRIKVCMSSRPTAVLKAHFDSCPGFAIQAHTKSDIQQYTVRSMPVLAGLVPAIIERANGIFLWVKLATRVLLETIQQAPESVTLRDLETKLEKLPEDLLEFYEMIVERISKQYRFRTFALLDLLFRQTDPPFTALQVRDAVMLSDCGTFEEAVERLAAATTSLTSDERGARDDIHTWSGGLVEIKLQNGISRPQFMHQTVLEFIMGPWFKRIVVGDHMTTILHESGHSFYTKYWLAHRAIEAREHTDLGLFAHHAVLSEGTTGKSQYRFLSTIRFRDLQVFDHGTRFHPASDRLNPMRDYLFLLLAASFGLNLCLRDWVERNGRLQLGSPEDRWPLLSSLFFFPPSGKFEARYLDTAQILFDNGFRITQDPHFFPRVLAELWASRLKGADEEDRTLPDPLMRSIPTGTLLTLVKLALDCGQDPNTTLTFFSSIGIPECRPLHVASPAVAEELIKRGADPKLASAQRSPRLAIHWIFEHPEEFKGEGRLDCAGRYEMCDILVRNGGIIDGMRLHAAERTLAEFESNGHDTTLIHRDGRSCREELRG</sequence>
<dbReference type="PANTHER" id="PTHR10039">
    <property type="entry name" value="AMELOGENIN"/>
    <property type="match status" value="1"/>
</dbReference>
<keyword evidence="1" id="KW-0677">Repeat</keyword>
<proteinExistence type="predicted"/>
<reference evidence="4" key="1">
    <citation type="journal article" date="2023" name="Mol. Phylogenet. Evol.">
        <title>Genome-scale phylogeny and comparative genomics of the fungal order Sordariales.</title>
        <authorList>
            <person name="Hensen N."/>
            <person name="Bonometti L."/>
            <person name="Westerberg I."/>
            <person name="Brannstrom I.O."/>
            <person name="Guillou S."/>
            <person name="Cros-Aarteil S."/>
            <person name="Calhoun S."/>
            <person name="Haridas S."/>
            <person name="Kuo A."/>
            <person name="Mondo S."/>
            <person name="Pangilinan J."/>
            <person name="Riley R."/>
            <person name="LaButti K."/>
            <person name="Andreopoulos B."/>
            <person name="Lipzen A."/>
            <person name="Chen C."/>
            <person name="Yan M."/>
            <person name="Daum C."/>
            <person name="Ng V."/>
            <person name="Clum A."/>
            <person name="Steindorff A."/>
            <person name="Ohm R.A."/>
            <person name="Martin F."/>
            <person name="Silar P."/>
            <person name="Natvig D.O."/>
            <person name="Lalanne C."/>
            <person name="Gautier V."/>
            <person name="Ament-Velasquez S.L."/>
            <person name="Kruys A."/>
            <person name="Hutchinson M.I."/>
            <person name="Powell A.J."/>
            <person name="Barry K."/>
            <person name="Miller A.N."/>
            <person name="Grigoriev I.V."/>
            <person name="Debuchy R."/>
            <person name="Gladieux P."/>
            <person name="Hiltunen Thoren M."/>
            <person name="Johannesson H."/>
        </authorList>
    </citation>
    <scope>NUCLEOTIDE SEQUENCE</scope>
    <source>
        <strain evidence="4">PSN243</strain>
    </source>
</reference>
<feature type="region of interest" description="Disordered" evidence="2">
    <location>
        <begin position="370"/>
        <end position="396"/>
    </location>
</feature>
<dbReference type="InterPro" id="IPR056884">
    <property type="entry name" value="NPHP3-like_N"/>
</dbReference>
<name>A0AAV9G5D5_9PEZI</name>
<dbReference type="EMBL" id="MU865995">
    <property type="protein sequence ID" value="KAK4443325.1"/>
    <property type="molecule type" value="Genomic_DNA"/>
</dbReference>
<dbReference type="SUPFAM" id="SSF53474">
    <property type="entry name" value="alpha/beta-Hydrolases"/>
    <property type="match status" value="1"/>
</dbReference>